<dbReference type="PANTHER" id="PTHR30086">
    <property type="entry name" value="ARGININE EXPORTER PROTEIN ARGO"/>
    <property type="match status" value="1"/>
</dbReference>
<evidence type="ECO:0000313" key="9">
    <source>
        <dbReference type="Proteomes" id="UP000595332"/>
    </source>
</evidence>
<keyword evidence="6 7" id="KW-0472">Membrane</keyword>
<proteinExistence type="inferred from homology"/>
<evidence type="ECO:0000256" key="6">
    <source>
        <dbReference type="ARBA" id="ARBA00023136"/>
    </source>
</evidence>
<gene>
    <name evidence="8" type="ORF">NEJAP_1664</name>
</gene>
<evidence type="ECO:0000256" key="2">
    <source>
        <dbReference type="ARBA" id="ARBA00007928"/>
    </source>
</evidence>
<name>A0A7R6PSJ9_9GAMM</name>
<evidence type="ECO:0000256" key="4">
    <source>
        <dbReference type="ARBA" id="ARBA00022692"/>
    </source>
</evidence>
<feature type="transmembrane region" description="Helical" evidence="7">
    <location>
        <begin position="40"/>
        <end position="65"/>
    </location>
</feature>
<sequence>MELHIWLVYLLAVIGLSLSPGPNGLLALTHGAMYGHKKVLYTISGGTLGFIVLIALSMFGIGALLQASSNALVVLKWCGGAYLIWLGIQLWRSPALHLSVASASADKSGWKLFQEGALSAVSNPKVLLFFGAFLPQFIDPARSLIEQFIVMALTFSVIEFMVEYLLARISYRVKPWLVKSGRRFNQCCGGMFVAIGVALPLSR</sequence>
<dbReference type="InterPro" id="IPR001123">
    <property type="entry name" value="LeuE-type"/>
</dbReference>
<feature type="transmembrane region" description="Helical" evidence="7">
    <location>
        <begin position="144"/>
        <end position="162"/>
    </location>
</feature>
<accession>A0A7R6PSJ9</accession>
<reference evidence="8 9" key="1">
    <citation type="journal article" date="2008" name="Int. J. Syst. Evol. Microbiol.">
        <title>Neptunomonas japonica sp. nov., an Osedax japonicus symbiont-like bacterium isolated from sediment adjacent to sperm whale carcasses off Kagoshima, Japan.</title>
        <authorList>
            <person name="Miyazaki M."/>
            <person name="Nogi Y."/>
            <person name="Fujiwara Y."/>
            <person name="Kawato M."/>
            <person name="Kubokawa K."/>
            <person name="Horikoshi K."/>
        </authorList>
    </citation>
    <scope>NUCLEOTIDE SEQUENCE [LARGE SCALE GENOMIC DNA]</scope>
    <source>
        <strain evidence="8 9">JAMM 1380</strain>
    </source>
</reference>
<dbReference type="GO" id="GO:0042970">
    <property type="term" value="F:homoserine transmembrane transporter activity"/>
    <property type="evidence" value="ECO:0007669"/>
    <property type="project" value="TreeGrafter"/>
</dbReference>
<comment type="subcellular location">
    <subcellularLocation>
        <location evidence="1">Cell membrane</location>
        <topology evidence="1">Multi-pass membrane protein</topology>
    </subcellularLocation>
</comment>
<dbReference type="PIRSF" id="PIRSF006324">
    <property type="entry name" value="LeuE"/>
    <property type="match status" value="1"/>
</dbReference>
<dbReference type="KEGG" id="njp:NEJAP_1664"/>
<dbReference type="GO" id="GO:0005886">
    <property type="term" value="C:plasma membrane"/>
    <property type="evidence" value="ECO:0007669"/>
    <property type="project" value="UniProtKB-SubCell"/>
</dbReference>
<keyword evidence="5 7" id="KW-1133">Transmembrane helix</keyword>
<keyword evidence="4 7" id="KW-0812">Transmembrane</keyword>
<evidence type="ECO:0000256" key="1">
    <source>
        <dbReference type="ARBA" id="ARBA00004651"/>
    </source>
</evidence>
<organism evidence="8 9">
    <name type="scientific">Neptunomonas japonica JAMM 1380</name>
    <dbReference type="NCBI Taxonomy" id="1441457"/>
    <lineage>
        <taxon>Bacteria</taxon>
        <taxon>Pseudomonadati</taxon>
        <taxon>Pseudomonadota</taxon>
        <taxon>Gammaproteobacteria</taxon>
        <taxon>Oceanospirillales</taxon>
        <taxon>Oceanospirillaceae</taxon>
        <taxon>Neptunomonas</taxon>
    </lineage>
</organism>
<dbReference type="Pfam" id="PF01810">
    <property type="entry name" value="LysE"/>
    <property type="match status" value="1"/>
</dbReference>
<dbReference type="PANTHER" id="PTHR30086:SF14">
    <property type="entry name" value="HOMOSERINE_HOMOSERINE LACTONE EFFLUX PROTEIN"/>
    <property type="match status" value="1"/>
</dbReference>
<protein>
    <submittedName>
        <fullName evidence="8">Homoserine/homoserine lactone/beta-hydroxynorvaline efflux permease</fullName>
    </submittedName>
</protein>
<feature type="transmembrane region" description="Helical" evidence="7">
    <location>
        <begin position="6"/>
        <end position="28"/>
    </location>
</feature>
<evidence type="ECO:0000256" key="7">
    <source>
        <dbReference type="SAM" id="Phobius"/>
    </source>
</evidence>
<evidence type="ECO:0000313" key="8">
    <source>
        <dbReference type="EMBL" id="BBB29615.1"/>
    </source>
</evidence>
<feature type="transmembrane region" description="Helical" evidence="7">
    <location>
        <begin position="71"/>
        <end position="91"/>
    </location>
</feature>
<dbReference type="AlphaFoldDB" id="A0A7R6PSJ9"/>
<keyword evidence="9" id="KW-1185">Reference proteome</keyword>
<dbReference type="EMBL" id="AP014546">
    <property type="protein sequence ID" value="BBB29615.1"/>
    <property type="molecule type" value="Genomic_DNA"/>
</dbReference>
<evidence type="ECO:0000256" key="3">
    <source>
        <dbReference type="ARBA" id="ARBA00022475"/>
    </source>
</evidence>
<comment type="similarity">
    <text evidence="2">Belongs to the Rht family.</text>
</comment>
<evidence type="ECO:0000256" key="5">
    <source>
        <dbReference type="ARBA" id="ARBA00022989"/>
    </source>
</evidence>
<dbReference type="Proteomes" id="UP000595332">
    <property type="component" value="Chromosome"/>
</dbReference>
<keyword evidence="3" id="KW-1003">Cell membrane</keyword>
<dbReference type="RefSeq" id="WP_201350220.1">
    <property type="nucleotide sequence ID" value="NZ_AP014546.1"/>
</dbReference>